<keyword evidence="2" id="KW-1185">Reference proteome</keyword>
<sequence length="152" mass="18703">MNKKPLRPCKKIGCPNLTREGYCEDHIQVAEEHKSIRNKYYDKYVREKKYTDFYNSDEWERVRETILITYHGIDIYAYYINKEIELANTVHHIVEVRYDWDKRLELINLFPTTEKNHTKIHQLYKKDKEGTQRLLMELLERFRREYNIPPSF</sequence>
<evidence type="ECO:0008006" key="3">
    <source>
        <dbReference type="Google" id="ProtNLM"/>
    </source>
</evidence>
<organism evidence="1 2">
    <name type="scientific">Tissierella praeacuta DSM 18095</name>
    <dbReference type="NCBI Taxonomy" id="1123404"/>
    <lineage>
        <taxon>Bacteria</taxon>
        <taxon>Bacillati</taxon>
        <taxon>Bacillota</taxon>
        <taxon>Tissierellia</taxon>
        <taxon>Tissierellales</taxon>
        <taxon>Tissierellaceae</taxon>
        <taxon>Tissierella</taxon>
    </lineage>
</organism>
<reference evidence="2" key="1">
    <citation type="submission" date="2016-11" db="EMBL/GenBank/DDBJ databases">
        <authorList>
            <person name="Varghese N."/>
            <person name="Submissions S."/>
        </authorList>
    </citation>
    <scope>NUCLEOTIDE SEQUENCE [LARGE SCALE GENOMIC DNA]</scope>
    <source>
        <strain evidence="2">DSM 18095</strain>
    </source>
</reference>
<proteinExistence type="predicted"/>
<dbReference type="STRING" id="1123404.SAMN02745784_02932"/>
<dbReference type="AlphaFoldDB" id="A0A1M4Z6S6"/>
<name>A0A1M4Z6S6_9FIRM</name>
<accession>A0A1M4Z6S6</accession>
<evidence type="ECO:0000313" key="2">
    <source>
        <dbReference type="Proteomes" id="UP000184114"/>
    </source>
</evidence>
<dbReference type="GeneID" id="90994537"/>
<gene>
    <name evidence="1" type="ORF">SAMN02745784_02932</name>
</gene>
<protein>
    <recommendedName>
        <fullName evidence="3">HNH endonuclease</fullName>
    </recommendedName>
</protein>
<evidence type="ECO:0000313" key="1">
    <source>
        <dbReference type="EMBL" id="SHF13724.1"/>
    </source>
</evidence>
<dbReference type="EMBL" id="FQTY01000022">
    <property type="protein sequence ID" value="SHF13724.1"/>
    <property type="molecule type" value="Genomic_DNA"/>
</dbReference>
<dbReference type="RefSeq" id="WP_072977682.1">
    <property type="nucleotide sequence ID" value="NZ_FQTY01000022.1"/>
</dbReference>
<dbReference type="Proteomes" id="UP000184114">
    <property type="component" value="Unassembled WGS sequence"/>
</dbReference>